<evidence type="ECO:0000256" key="5">
    <source>
        <dbReference type="SAM" id="Phobius"/>
    </source>
</evidence>
<accession>A0A1V3GC53</accession>
<gene>
    <name evidence="6" type="ORF">UN64_04445</name>
</gene>
<dbReference type="PANTHER" id="PTHR43424">
    <property type="entry name" value="LOCUS PUTATIVE PROTEIN 1-RELATED"/>
    <property type="match status" value="1"/>
</dbReference>
<organism evidence="6 7">
    <name type="scientific">Fictibacillus arsenicus</name>
    <dbReference type="NCBI Taxonomy" id="255247"/>
    <lineage>
        <taxon>Bacteria</taxon>
        <taxon>Bacillati</taxon>
        <taxon>Bacillota</taxon>
        <taxon>Bacilli</taxon>
        <taxon>Bacillales</taxon>
        <taxon>Fictibacillaceae</taxon>
        <taxon>Fictibacillus</taxon>
    </lineage>
</organism>
<keyword evidence="3 5" id="KW-1133">Transmembrane helix</keyword>
<keyword evidence="4 5" id="KW-0472">Membrane</keyword>
<dbReference type="InterPro" id="IPR052556">
    <property type="entry name" value="PolySynth_Transporter"/>
</dbReference>
<sequence>MRLNKQAVNNILQMGFVQGLNYILPLIMIPFLLRTIGVENYGRVAAAIAIVQVLLIISDFGFNFTATQKIAVKGEIDNKLISTIYIYKIIIIIITLLITIIGLIYLKNRDEILFVVGFLFFL</sequence>
<proteinExistence type="predicted"/>
<reference evidence="6 7" key="1">
    <citation type="submission" date="2016-11" db="EMBL/GenBank/DDBJ databases">
        <authorList>
            <person name="Jaros S."/>
            <person name="Januszkiewicz K."/>
            <person name="Wedrychowicz H."/>
        </authorList>
    </citation>
    <scope>NUCLEOTIDE SEQUENCE [LARGE SCALE GENOMIC DNA]</scope>
    <source>
        <strain evidence="6 7">Con a/3</strain>
    </source>
</reference>
<evidence type="ECO:0000313" key="7">
    <source>
        <dbReference type="Proteomes" id="UP000188597"/>
    </source>
</evidence>
<dbReference type="AlphaFoldDB" id="A0A1V3GC53"/>
<keyword evidence="2 5" id="KW-0812">Transmembrane</keyword>
<dbReference type="GO" id="GO:0016020">
    <property type="term" value="C:membrane"/>
    <property type="evidence" value="ECO:0007669"/>
    <property type="project" value="UniProtKB-SubCell"/>
</dbReference>
<evidence type="ECO:0000256" key="1">
    <source>
        <dbReference type="ARBA" id="ARBA00004141"/>
    </source>
</evidence>
<feature type="transmembrane region" description="Helical" evidence="5">
    <location>
        <begin position="85"/>
        <end position="106"/>
    </location>
</feature>
<evidence type="ECO:0000256" key="4">
    <source>
        <dbReference type="ARBA" id="ARBA00023136"/>
    </source>
</evidence>
<feature type="transmembrane region" description="Helical" evidence="5">
    <location>
        <begin position="12"/>
        <end position="32"/>
    </location>
</feature>
<dbReference type="Pfam" id="PF01943">
    <property type="entry name" value="Polysacc_synt"/>
    <property type="match status" value="1"/>
</dbReference>
<evidence type="ECO:0000313" key="6">
    <source>
        <dbReference type="EMBL" id="OOE14449.1"/>
    </source>
</evidence>
<evidence type="ECO:0000256" key="3">
    <source>
        <dbReference type="ARBA" id="ARBA00022989"/>
    </source>
</evidence>
<dbReference type="PANTHER" id="PTHR43424:SF1">
    <property type="entry name" value="LOCUS PUTATIVE PROTEIN 1-RELATED"/>
    <property type="match status" value="1"/>
</dbReference>
<comment type="caution">
    <text evidence="6">The sequence shown here is derived from an EMBL/GenBank/DDBJ whole genome shotgun (WGS) entry which is preliminary data.</text>
</comment>
<protein>
    <recommendedName>
        <fullName evidence="8">Polysaccharide biosynthesis protein C-terminal domain-containing protein</fullName>
    </recommendedName>
</protein>
<comment type="subcellular location">
    <subcellularLocation>
        <location evidence="1">Membrane</location>
        <topology evidence="1">Multi-pass membrane protein</topology>
    </subcellularLocation>
</comment>
<evidence type="ECO:0008006" key="8">
    <source>
        <dbReference type="Google" id="ProtNLM"/>
    </source>
</evidence>
<dbReference type="InterPro" id="IPR002797">
    <property type="entry name" value="Polysacc_synth"/>
</dbReference>
<dbReference type="OrthoDB" id="9815702at2"/>
<dbReference type="EMBL" id="MQMF01000001">
    <property type="protein sequence ID" value="OOE14449.1"/>
    <property type="molecule type" value="Genomic_DNA"/>
</dbReference>
<name>A0A1V3GC53_9BACL</name>
<evidence type="ECO:0000256" key="2">
    <source>
        <dbReference type="ARBA" id="ARBA00022692"/>
    </source>
</evidence>
<feature type="transmembrane region" description="Helical" evidence="5">
    <location>
        <begin position="44"/>
        <end position="64"/>
    </location>
</feature>
<dbReference type="Proteomes" id="UP000188597">
    <property type="component" value="Unassembled WGS sequence"/>
</dbReference>